<evidence type="ECO:0000256" key="6">
    <source>
        <dbReference type="ARBA" id="ARBA00022737"/>
    </source>
</evidence>
<dbReference type="EMBL" id="PXOA01000282">
    <property type="protein sequence ID" value="RFU77403.1"/>
    <property type="molecule type" value="Genomic_DNA"/>
</dbReference>
<evidence type="ECO:0000256" key="13">
    <source>
        <dbReference type="ARBA" id="ARBA00083621"/>
    </source>
</evidence>
<dbReference type="InterPro" id="IPR000743">
    <property type="entry name" value="Glyco_hydro_28"/>
</dbReference>
<proteinExistence type="inferred from homology"/>
<accession>A0A395NND2</accession>
<keyword evidence="4" id="KW-0964">Secreted</keyword>
<feature type="active site" evidence="14">
    <location>
        <position position="244"/>
    </location>
</feature>
<evidence type="ECO:0000256" key="16">
    <source>
        <dbReference type="SAM" id="SignalP"/>
    </source>
</evidence>
<dbReference type="GO" id="GO:0005576">
    <property type="term" value="C:extracellular region"/>
    <property type="evidence" value="ECO:0007669"/>
    <property type="project" value="UniProtKB-SubCell"/>
</dbReference>
<evidence type="ECO:0000313" key="17">
    <source>
        <dbReference type="EMBL" id="RFU77403.1"/>
    </source>
</evidence>
<dbReference type="InterPro" id="IPR012334">
    <property type="entry name" value="Pectin_lyas_fold"/>
</dbReference>
<dbReference type="OrthoDB" id="1546079at2759"/>
<evidence type="ECO:0000256" key="2">
    <source>
        <dbReference type="ARBA" id="ARBA00008834"/>
    </source>
</evidence>
<gene>
    <name evidence="17" type="ORF">TARUN_4820</name>
</gene>
<reference evidence="17 18" key="1">
    <citation type="journal article" date="2018" name="PLoS Pathog.">
        <title>Evolution of structural diversity of trichothecenes, a family of toxins produced by plant pathogenic and entomopathogenic fungi.</title>
        <authorList>
            <person name="Proctor R.H."/>
            <person name="McCormick S.P."/>
            <person name="Kim H.S."/>
            <person name="Cardoza R.E."/>
            <person name="Stanley A.M."/>
            <person name="Lindo L."/>
            <person name="Kelly A."/>
            <person name="Brown D.W."/>
            <person name="Lee T."/>
            <person name="Vaughan M.M."/>
            <person name="Alexander N.J."/>
            <person name="Busman M."/>
            <person name="Gutierrez S."/>
        </authorList>
    </citation>
    <scope>NUCLEOTIDE SEQUENCE [LARGE SCALE GENOMIC DNA]</scope>
    <source>
        <strain evidence="17 18">IBT 40837</strain>
    </source>
</reference>
<dbReference type="InterPro" id="IPR011050">
    <property type="entry name" value="Pectin_lyase_fold/virulence"/>
</dbReference>
<keyword evidence="11" id="KW-0961">Cell wall biogenesis/degradation</keyword>
<dbReference type="EC" id="3.2.1.15" evidence="3"/>
<evidence type="ECO:0000256" key="15">
    <source>
        <dbReference type="RuleBase" id="RU361169"/>
    </source>
</evidence>
<dbReference type="InterPro" id="IPR050434">
    <property type="entry name" value="Glycosyl_hydrlase_28"/>
</dbReference>
<evidence type="ECO:0000256" key="1">
    <source>
        <dbReference type="ARBA" id="ARBA00004613"/>
    </source>
</evidence>
<evidence type="ECO:0000256" key="4">
    <source>
        <dbReference type="ARBA" id="ARBA00022525"/>
    </source>
</evidence>
<dbReference type="Gene3D" id="2.160.20.10">
    <property type="entry name" value="Single-stranded right-handed beta-helix, Pectin lyase-like"/>
    <property type="match status" value="1"/>
</dbReference>
<comment type="similarity">
    <text evidence="2 15">Belongs to the glycosyl hydrolase 28 family.</text>
</comment>
<comment type="caution">
    <text evidence="17">The sequence shown here is derived from an EMBL/GenBank/DDBJ whole genome shotgun (WGS) entry which is preliminary data.</text>
</comment>
<evidence type="ECO:0000256" key="14">
    <source>
        <dbReference type="PROSITE-ProRule" id="PRU10052"/>
    </source>
</evidence>
<dbReference type="SUPFAM" id="SSF51126">
    <property type="entry name" value="Pectin lyase-like"/>
    <property type="match status" value="1"/>
</dbReference>
<protein>
    <recommendedName>
        <fullName evidence="3">endo-polygalacturonase</fullName>
        <ecNumber evidence="3">3.2.1.15</ecNumber>
    </recommendedName>
    <alternativeName>
        <fullName evidence="13">Pectinase</fullName>
    </alternativeName>
</protein>
<dbReference type="STRING" id="490622.A0A395NND2"/>
<feature type="chain" id="PRO_5017327257" description="endo-polygalacturonase" evidence="16">
    <location>
        <begin position="22"/>
        <end position="385"/>
    </location>
</feature>
<keyword evidence="7 15" id="KW-0378">Hydrolase</keyword>
<dbReference type="PANTHER" id="PTHR31884:SF1">
    <property type="entry name" value="POLYGALACTURONASE"/>
    <property type="match status" value="1"/>
</dbReference>
<keyword evidence="6" id="KW-0677">Repeat</keyword>
<keyword evidence="9" id="KW-1015">Disulfide bond</keyword>
<evidence type="ECO:0000256" key="9">
    <source>
        <dbReference type="ARBA" id="ARBA00023157"/>
    </source>
</evidence>
<dbReference type="Proteomes" id="UP000266272">
    <property type="component" value="Unassembled WGS sequence"/>
</dbReference>
<dbReference type="Pfam" id="PF00295">
    <property type="entry name" value="Glyco_hydro_28"/>
    <property type="match status" value="1"/>
</dbReference>
<dbReference type="InterPro" id="IPR006626">
    <property type="entry name" value="PbH1"/>
</dbReference>
<comment type="subcellular location">
    <subcellularLocation>
        <location evidence="1">Secreted</location>
    </subcellularLocation>
</comment>
<evidence type="ECO:0000313" key="18">
    <source>
        <dbReference type="Proteomes" id="UP000266272"/>
    </source>
</evidence>
<comment type="catalytic activity">
    <reaction evidence="12">
        <text>(1,4-alpha-D-galacturonosyl)n+m + H2O = (1,4-alpha-D-galacturonosyl)n + (1,4-alpha-D-galacturonosyl)m.</text>
        <dbReference type="EC" id="3.2.1.15"/>
    </reaction>
</comment>
<evidence type="ECO:0000256" key="5">
    <source>
        <dbReference type="ARBA" id="ARBA00022729"/>
    </source>
</evidence>
<name>A0A395NND2_TRIAR</name>
<evidence type="ECO:0000256" key="12">
    <source>
        <dbReference type="ARBA" id="ARBA00034074"/>
    </source>
</evidence>
<dbReference type="AlphaFoldDB" id="A0A395NND2"/>
<dbReference type="SMART" id="SM00710">
    <property type="entry name" value="PbH1"/>
    <property type="match status" value="6"/>
</dbReference>
<dbReference type="GO" id="GO:0045490">
    <property type="term" value="P:pectin catabolic process"/>
    <property type="evidence" value="ECO:0007669"/>
    <property type="project" value="TreeGrafter"/>
</dbReference>
<dbReference type="GO" id="GO:0004650">
    <property type="term" value="F:polygalacturonase activity"/>
    <property type="evidence" value="ECO:0007669"/>
    <property type="project" value="UniProtKB-EC"/>
</dbReference>
<dbReference type="GO" id="GO:0071555">
    <property type="term" value="P:cell wall organization"/>
    <property type="evidence" value="ECO:0007669"/>
    <property type="project" value="UniProtKB-KW"/>
</dbReference>
<dbReference type="PANTHER" id="PTHR31884">
    <property type="entry name" value="POLYGALACTURONASE"/>
    <property type="match status" value="1"/>
</dbReference>
<evidence type="ECO:0000256" key="8">
    <source>
        <dbReference type="ARBA" id="ARBA00023145"/>
    </source>
</evidence>
<keyword evidence="10 15" id="KW-0326">Glycosidase</keyword>
<evidence type="ECO:0000256" key="3">
    <source>
        <dbReference type="ARBA" id="ARBA00012736"/>
    </source>
</evidence>
<dbReference type="FunFam" id="2.160.20.10:FF:000002">
    <property type="entry name" value="Endopolygalacturonase D"/>
    <property type="match status" value="1"/>
</dbReference>
<organism evidence="17 18">
    <name type="scientific">Trichoderma arundinaceum</name>
    <dbReference type="NCBI Taxonomy" id="490622"/>
    <lineage>
        <taxon>Eukaryota</taxon>
        <taxon>Fungi</taxon>
        <taxon>Dikarya</taxon>
        <taxon>Ascomycota</taxon>
        <taxon>Pezizomycotina</taxon>
        <taxon>Sordariomycetes</taxon>
        <taxon>Hypocreomycetidae</taxon>
        <taxon>Hypocreales</taxon>
        <taxon>Hypocreaceae</taxon>
        <taxon>Trichoderma</taxon>
    </lineage>
</organism>
<sequence length="385" mass="39153">MAKLSLLLGAFAGLVCVSSHAVPPPTVTQAPRLEDRATTCTFSGSNGASSASKSQKSCATIVLSNVAVPSGVTLDLSDLNDDTDSRLFLQVIFEGTTTWGYKEWSGPLLQIEGNDIIIQGASGAVLNPDGARWWDGQGSNGGKTKPKFFAAHDLTSSSITNLHIKNTPVQAVSVNGVNGLTITGMTIDNSAGDSEGGHNTDGFDIGSSSNVVISGAKVYNQDDCVAVNSGTNITFTGGLCSGGHGLSIGSVGGRDNNTVQTVTFSNSQVTKSANGIRIKATAGDTGTIKGVTYSGITLSSITGYGVLIEQNYDGGDLHGSPTSGIPITNLVLQNISGSGGVQSNATNIAIVCGSGACSSWTWSNVVVTGGKKYSSCQNVPSVATC</sequence>
<evidence type="ECO:0000256" key="10">
    <source>
        <dbReference type="ARBA" id="ARBA00023295"/>
    </source>
</evidence>
<evidence type="ECO:0000256" key="7">
    <source>
        <dbReference type="ARBA" id="ARBA00022801"/>
    </source>
</evidence>
<keyword evidence="8" id="KW-0865">Zymogen</keyword>
<keyword evidence="5 16" id="KW-0732">Signal</keyword>
<feature type="signal peptide" evidence="16">
    <location>
        <begin position="1"/>
        <end position="21"/>
    </location>
</feature>
<evidence type="ECO:0000256" key="11">
    <source>
        <dbReference type="ARBA" id="ARBA00023316"/>
    </source>
</evidence>
<dbReference type="PROSITE" id="PS00502">
    <property type="entry name" value="POLYGALACTURONASE"/>
    <property type="match status" value="1"/>
</dbReference>
<keyword evidence="18" id="KW-1185">Reference proteome</keyword>